<feature type="region of interest" description="Disordered" evidence="1">
    <location>
        <begin position="56"/>
        <end position="78"/>
    </location>
</feature>
<keyword evidence="3" id="KW-1185">Reference proteome</keyword>
<reference evidence="2 3" key="1">
    <citation type="submission" date="2024-05" db="EMBL/GenBank/DDBJ databases">
        <title>A draft genome resource for the thread blight pathogen Marasmius tenuissimus strain MS-2.</title>
        <authorList>
            <person name="Yulfo-Soto G.E."/>
            <person name="Baruah I.K."/>
            <person name="Amoako-Attah I."/>
            <person name="Bukari Y."/>
            <person name="Meinhardt L.W."/>
            <person name="Bailey B.A."/>
            <person name="Cohen S.P."/>
        </authorList>
    </citation>
    <scope>NUCLEOTIDE SEQUENCE [LARGE SCALE GENOMIC DNA]</scope>
    <source>
        <strain evidence="2 3">MS-2</strain>
    </source>
</reference>
<evidence type="ECO:0000256" key="1">
    <source>
        <dbReference type="SAM" id="MobiDB-lite"/>
    </source>
</evidence>
<comment type="caution">
    <text evidence="2">The sequence shown here is derived from an EMBL/GenBank/DDBJ whole genome shotgun (WGS) entry which is preliminary data.</text>
</comment>
<sequence length="90" mass="10276">MNRYAEGVAPPFRQRHWPALCLKIMRKRRKGIKELDEADVHDDEVEAVVKDENETLESVEEVEADDAKYDESSGADADMFLRIDDSPALV</sequence>
<dbReference type="EMBL" id="JBBXMP010000067">
    <property type="protein sequence ID" value="KAL0064080.1"/>
    <property type="molecule type" value="Genomic_DNA"/>
</dbReference>
<organism evidence="2 3">
    <name type="scientific">Marasmius tenuissimus</name>
    <dbReference type="NCBI Taxonomy" id="585030"/>
    <lineage>
        <taxon>Eukaryota</taxon>
        <taxon>Fungi</taxon>
        <taxon>Dikarya</taxon>
        <taxon>Basidiomycota</taxon>
        <taxon>Agaricomycotina</taxon>
        <taxon>Agaricomycetes</taxon>
        <taxon>Agaricomycetidae</taxon>
        <taxon>Agaricales</taxon>
        <taxon>Marasmiineae</taxon>
        <taxon>Marasmiaceae</taxon>
        <taxon>Marasmius</taxon>
    </lineage>
</organism>
<dbReference type="Proteomes" id="UP001437256">
    <property type="component" value="Unassembled WGS sequence"/>
</dbReference>
<name>A0ABR2ZQX3_9AGAR</name>
<gene>
    <name evidence="2" type="ORF">AAF712_008939</name>
</gene>
<evidence type="ECO:0000313" key="3">
    <source>
        <dbReference type="Proteomes" id="UP001437256"/>
    </source>
</evidence>
<protein>
    <submittedName>
        <fullName evidence="2">Uncharacterized protein</fullName>
    </submittedName>
</protein>
<accession>A0ABR2ZQX3</accession>
<evidence type="ECO:0000313" key="2">
    <source>
        <dbReference type="EMBL" id="KAL0064080.1"/>
    </source>
</evidence>
<proteinExistence type="predicted"/>